<dbReference type="EMBL" id="CP000561">
    <property type="protein sequence ID" value="ABO07923.1"/>
    <property type="molecule type" value="Genomic_DNA"/>
</dbReference>
<evidence type="ECO:0000259" key="1">
    <source>
        <dbReference type="SMART" id="SM00418"/>
    </source>
</evidence>
<dbReference type="RefSeq" id="WP_011849181.1">
    <property type="nucleotide sequence ID" value="NC_009073.1"/>
</dbReference>
<dbReference type="Pfam" id="PF13412">
    <property type="entry name" value="HTH_24"/>
    <property type="match status" value="1"/>
</dbReference>
<dbReference type="GeneID" id="4909893"/>
<dbReference type="STRING" id="410359.Pcal_0495"/>
<sequence>MESAEIRRRIVEYLKSVGSASVYEVAKAIGLSYGSAQWHLYVLEREGIVFSVAKGKKRIVMLKDSLDAYIKTLKVRDFFRDFWQLLRELGIESDMDVVDALKILEVERREVASSILSIARNLYEARRGRGQT</sequence>
<feature type="domain" description="HTH arsR-type" evidence="1">
    <location>
        <begin position="3"/>
        <end position="74"/>
    </location>
</feature>
<dbReference type="InterPro" id="IPR011991">
    <property type="entry name" value="ArsR-like_HTH"/>
</dbReference>
<dbReference type="InterPro" id="IPR001845">
    <property type="entry name" value="HTH_ArsR_DNA-bd_dom"/>
</dbReference>
<name>A3MTF6_PYRCJ</name>
<keyword evidence="3" id="KW-1185">Reference proteome</keyword>
<protein>
    <submittedName>
        <fullName evidence="2">Transcriptional regulator</fullName>
    </submittedName>
</protein>
<dbReference type="PANTHER" id="PTHR36216">
    <property type="entry name" value="TRANSCRIPTIONAL REGULATOR, TRMB"/>
    <property type="match status" value="1"/>
</dbReference>
<dbReference type="PANTHER" id="PTHR36216:SF1">
    <property type="entry name" value="HTH ARSR-TYPE DOMAIN-CONTAINING PROTEIN"/>
    <property type="match status" value="1"/>
</dbReference>
<evidence type="ECO:0000313" key="3">
    <source>
        <dbReference type="Proteomes" id="UP000001431"/>
    </source>
</evidence>
<proteinExistence type="predicted"/>
<organism evidence="2 3">
    <name type="scientific">Pyrobaculum calidifontis (strain DSM 21063 / JCM 11548 / VA1)</name>
    <dbReference type="NCBI Taxonomy" id="410359"/>
    <lineage>
        <taxon>Archaea</taxon>
        <taxon>Thermoproteota</taxon>
        <taxon>Thermoprotei</taxon>
        <taxon>Thermoproteales</taxon>
        <taxon>Thermoproteaceae</taxon>
        <taxon>Pyrobaculum</taxon>
    </lineage>
</organism>
<dbReference type="eggNOG" id="arCOG00737">
    <property type="taxonomic scope" value="Archaea"/>
</dbReference>
<dbReference type="SMART" id="SM00418">
    <property type="entry name" value="HTH_ARSR"/>
    <property type="match status" value="1"/>
</dbReference>
<dbReference type="OrthoDB" id="28610at2157"/>
<evidence type="ECO:0000313" key="2">
    <source>
        <dbReference type="EMBL" id="ABO07923.1"/>
    </source>
</evidence>
<dbReference type="GO" id="GO:0003700">
    <property type="term" value="F:DNA-binding transcription factor activity"/>
    <property type="evidence" value="ECO:0007669"/>
    <property type="project" value="InterPro"/>
</dbReference>
<gene>
    <name evidence="2" type="ordered locus">Pcal_0495</name>
</gene>
<dbReference type="InterPro" id="IPR036390">
    <property type="entry name" value="WH_DNA-bd_sf"/>
</dbReference>
<dbReference type="Proteomes" id="UP000001431">
    <property type="component" value="Chromosome"/>
</dbReference>
<accession>A3MTF6</accession>
<dbReference type="HOGENOM" id="CLU_157721_0_0_2"/>
<dbReference type="InterPro" id="IPR036388">
    <property type="entry name" value="WH-like_DNA-bd_sf"/>
</dbReference>
<dbReference type="Gene3D" id="1.10.10.10">
    <property type="entry name" value="Winged helix-like DNA-binding domain superfamily/Winged helix DNA-binding domain"/>
    <property type="match status" value="1"/>
</dbReference>
<dbReference type="KEGG" id="pcl:Pcal_0495"/>
<dbReference type="CDD" id="cd00090">
    <property type="entry name" value="HTH_ARSR"/>
    <property type="match status" value="1"/>
</dbReference>
<dbReference type="SUPFAM" id="SSF46785">
    <property type="entry name" value="Winged helix' DNA-binding domain"/>
    <property type="match status" value="1"/>
</dbReference>
<dbReference type="AlphaFoldDB" id="A3MTF6"/>
<reference evidence="2" key="1">
    <citation type="submission" date="2007-02" db="EMBL/GenBank/DDBJ databases">
        <title>Complete sequence of Pyrobaculum calidifontis JCM 11548.</title>
        <authorList>
            <consortium name="US DOE Joint Genome Institute"/>
            <person name="Copeland A."/>
            <person name="Lucas S."/>
            <person name="Lapidus A."/>
            <person name="Barry K."/>
            <person name="Glavina del Rio T."/>
            <person name="Dalin E."/>
            <person name="Tice H."/>
            <person name="Pitluck S."/>
            <person name="Chain P."/>
            <person name="Malfatti S."/>
            <person name="Shin M."/>
            <person name="Vergez L."/>
            <person name="Schmutz J."/>
            <person name="Larimer F."/>
            <person name="Land M."/>
            <person name="Hauser L."/>
            <person name="Kyrpides N."/>
            <person name="Mikhailova N."/>
            <person name="Cozen A.E."/>
            <person name="Fitz-Gibbon S.T."/>
            <person name="House C.H."/>
            <person name="Saltikov C."/>
            <person name="Lowe T.M."/>
            <person name="Richardson P."/>
        </authorList>
    </citation>
    <scope>NUCLEOTIDE SEQUENCE [LARGE SCALE GENOMIC DNA]</scope>
    <source>
        <strain evidence="2">JCM 11548</strain>
    </source>
</reference>